<dbReference type="Proteomes" id="UP000425960">
    <property type="component" value="Chromosome"/>
</dbReference>
<evidence type="ECO:0000256" key="4">
    <source>
        <dbReference type="RuleBase" id="RU003946"/>
    </source>
</evidence>
<gene>
    <name evidence="5" type="ORF">DSCO28_66750</name>
</gene>
<protein>
    <submittedName>
        <fullName evidence="5">Alkaline phosphatase</fullName>
    </submittedName>
</protein>
<dbReference type="CDD" id="cd16012">
    <property type="entry name" value="ALP"/>
    <property type="match status" value="1"/>
</dbReference>
<dbReference type="GO" id="GO:0046872">
    <property type="term" value="F:metal ion binding"/>
    <property type="evidence" value="ECO:0007669"/>
    <property type="project" value="UniProtKB-KW"/>
</dbReference>
<feature type="binding site" evidence="3">
    <location>
        <position position="55"/>
    </location>
    <ligand>
        <name>Zn(2+)</name>
        <dbReference type="ChEBI" id="CHEBI:29105"/>
        <label>2</label>
    </ligand>
</feature>
<evidence type="ECO:0000256" key="1">
    <source>
        <dbReference type="ARBA" id="ARBA00022553"/>
    </source>
</evidence>
<keyword evidence="3" id="KW-0479">Metal-binding</keyword>
<dbReference type="Gene3D" id="3.40.720.10">
    <property type="entry name" value="Alkaline Phosphatase, subunit A"/>
    <property type="match status" value="1"/>
</dbReference>
<dbReference type="InterPro" id="IPR042085">
    <property type="entry name" value="Ap_crown"/>
</dbReference>
<dbReference type="SUPFAM" id="SSF53649">
    <property type="entry name" value="Alkaline phosphatase-like"/>
    <property type="match status" value="1"/>
</dbReference>
<reference evidence="5 6" key="1">
    <citation type="submission" date="2019-11" db="EMBL/GenBank/DDBJ databases">
        <title>Comparative genomics of hydrocarbon-degrading Desulfosarcina strains.</title>
        <authorList>
            <person name="Watanabe M."/>
            <person name="Kojima H."/>
            <person name="Fukui M."/>
        </authorList>
    </citation>
    <scope>NUCLEOTIDE SEQUENCE [LARGE SCALE GENOMIC DNA]</scope>
    <source>
        <strain evidence="5 6">28bB2T</strain>
    </source>
</reference>
<feature type="binding site" evidence="3">
    <location>
        <position position="303"/>
    </location>
    <ligand>
        <name>Zn(2+)</name>
        <dbReference type="ChEBI" id="CHEBI:29105"/>
        <label>2</label>
    </ligand>
</feature>
<feature type="active site" description="Phosphoserine intermediate" evidence="2">
    <location>
        <position position="95"/>
    </location>
</feature>
<dbReference type="AlphaFoldDB" id="A0A5K8A0N0"/>
<dbReference type="GO" id="GO:0004035">
    <property type="term" value="F:alkaline phosphatase activity"/>
    <property type="evidence" value="ECO:0007669"/>
    <property type="project" value="TreeGrafter"/>
</dbReference>
<feature type="binding site" evidence="3">
    <location>
        <position position="55"/>
    </location>
    <ligand>
        <name>Mg(2+)</name>
        <dbReference type="ChEBI" id="CHEBI:18420"/>
    </ligand>
</feature>
<feature type="binding site" evidence="3">
    <location>
        <position position="307"/>
    </location>
    <ligand>
        <name>Zn(2+)</name>
        <dbReference type="ChEBI" id="CHEBI:29105"/>
        <label>2</label>
    </ligand>
</feature>
<dbReference type="RefSeq" id="WP_162459201.1">
    <property type="nucleotide sequence ID" value="NZ_AP021876.1"/>
</dbReference>
<name>A0A5K8A0N0_9BACT</name>
<dbReference type="PROSITE" id="PS51257">
    <property type="entry name" value="PROKAR_LIPOPROTEIN"/>
    <property type="match status" value="1"/>
</dbReference>
<dbReference type="PRINTS" id="PR00113">
    <property type="entry name" value="ALKPHPHTASE"/>
</dbReference>
<evidence type="ECO:0000256" key="2">
    <source>
        <dbReference type="PIRSR" id="PIRSR601952-1"/>
    </source>
</evidence>
<dbReference type="EMBL" id="AP021876">
    <property type="protein sequence ID" value="BBO86109.1"/>
    <property type="molecule type" value="Genomic_DNA"/>
</dbReference>
<comment type="similarity">
    <text evidence="4">Belongs to the alkaline phosphatase family.</text>
</comment>
<comment type="cofactor">
    <cofactor evidence="3">
        <name>Zn(2+)</name>
        <dbReference type="ChEBI" id="CHEBI:29105"/>
    </cofactor>
    <text evidence="3">Binds 2 Zn(2+) ions.</text>
</comment>
<feature type="binding site" evidence="3">
    <location>
        <position position="162"/>
    </location>
    <ligand>
        <name>Mg(2+)</name>
        <dbReference type="ChEBI" id="CHEBI:18420"/>
    </ligand>
</feature>
<keyword evidence="1" id="KW-0597">Phosphoprotein</keyword>
<sequence length="564" mass="61616">MNLFKNMMKIGVVTACVTTISATGCFALNPNGHGYGLLKKAREMGYKNVIVMIPDGCDEAVQTAARWYKGEDLQVDKMQNAAVKIHMANSVITGSAAAATAFATSHKTTVRFLGIGPRTDDLLTGFEPTAEPYAPVASILEAAKMKGMATGIAATSRVTHATPAAFACHIDDRGETNKIMEHIVYENIDVVFGGGARHLIPEDETYTTSFGDSWGGKRTDGENLMDVLTERGYQFVDSKEGLETLTSGKVWGLFDDSHMQPDIDRQYFAEHEPALSEMVDKAIELLSQDRDGFFLMVEGSQVDWAGHNNDPIYMITDFIAFDDAVKVACDFAEKDGQTLVLAYPDHNTGGMKIGHYYTDVAYTETTIEDLVDPLKGMKMSANGVVAMMAEDTDAELITSVSENWGLTITQDDVDEIRAYQDDMGQSLSYSMAAVLSKNYTVIGWTTHGHNGETVPVWVYGDDAPVGTIDNTDLALIAADAMGADLDQVTQDLYVEVSTVFDDYELDETDAENPVLIVKGAEMPISKDYMVYNGKTIQMPGLTVYAPMTGKVYISKQAVNMLRRL</sequence>
<dbReference type="Gene3D" id="1.10.1200.140">
    <property type="entry name" value="Alkaline phosphatase, crown domain"/>
    <property type="match status" value="1"/>
</dbReference>
<evidence type="ECO:0000256" key="3">
    <source>
        <dbReference type="PIRSR" id="PIRSR601952-2"/>
    </source>
</evidence>
<comment type="cofactor">
    <cofactor evidence="3">
        <name>Mg(2+)</name>
        <dbReference type="ChEBI" id="CHEBI:18420"/>
    </cofactor>
    <text evidence="3">Binds 1 Mg(2+) ion.</text>
</comment>
<feature type="binding site" evidence="3">
    <location>
        <position position="298"/>
    </location>
    <ligand>
        <name>Mg(2+)</name>
        <dbReference type="ChEBI" id="CHEBI:18420"/>
    </ligand>
</feature>
<accession>A0A5K8A0N0</accession>
<dbReference type="Pfam" id="PF00245">
    <property type="entry name" value="Alk_phosphatase"/>
    <property type="match status" value="1"/>
</dbReference>
<dbReference type="SMART" id="SM00098">
    <property type="entry name" value="alkPPc"/>
    <property type="match status" value="1"/>
</dbReference>
<feature type="binding site" evidence="3">
    <location>
        <position position="346"/>
    </location>
    <ligand>
        <name>Zn(2+)</name>
        <dbReference type="ChEBI" id="CHEBI:29105"/>
        <label>2</label>
    </ligand>
</feature>
<feature type="binding site" evidence="3">
    <location>
        <position position="449"/>
    </location>
    <ligand>
        <name>Zn(2+)</name>
        <dbReference type="ChEBI" id="CHEBI:29105"/>
        <label>2</label>
    </ligand>
</feature>
<organism evidence="5 6">
    <name type="scientific">Desulfosarcina ovata subsp. sediminis</name>
    <dbReference type="NCBI Taxonomy" id="885957"/>
    <lineage>
        <taxon>Bacteria</taxon>
        <taxon>Pseudomonadati</taxon>
        <taxon>Thermodesulfobacteriota</taxon>
        <taxon>Desulfobacteria</taxon>
        <taxon>Desulfobacterales</taxon>
        <taxon>Desulfosarcinaceae</taxon>
        <taxon>Desulfosarcina</taxon>
    </lineage>
</organism>
<evidence type="ECO:0000313" key="5">
    <source>
        <dbReference type="EMBL" id="BBO86109.1"/>
    </source>
</evidence>
<feature type="binding site" evidence="3">
    <location>
        <position position="160"/>
    </location>
    <ligand>
        <name>Mg(2+)</name>
        <dbReference type="ChEBI" id="CHEBI:18420"/>
    </ligand>
</feature>
<evidence type="ECO:0000313" key="6">
    <source>
        <dbReference type="Proteomes" id="UP000425960"/>
    </source>
</evidence>
<proteinExistence type="inferred from homology"/>
<keyword evidence="3" id="KW-0460">Magnesium</keyword>
<dbReference type="PANTHER" id="PTHR11596">
    <property type="entry name" value="ALKALINE PHOSPHATASE"/>
    <property type="match status" value="1"/>
</dbReference>
<dbReference type="PANTHER" id="PTHR11596:SF5">
    <property type="entry name" value="ALKALINE PHOSPHATASE"/>
    <property type="match status" value="1"/>
</dbReference>
<dbReference type="KEGG" id="dov:DSCO28_66750"/>
<feature type="binding site" evidence="3">
    <location>
        <position position="345"/>
    </location>
    <ligand>
        <name>Zn(2+)</name>
        <dbReference type="ChEBI" id="CHEBI:29105"/>
        <label>2</label>
    </ligand>
</feature>
<dbReference type="InterPro" id="IPR017850">
    <property type="entry name" value="Alkaline_phosphatase_core_sf"/>
</dbReference>
<dbReference type="InterPro" id="IPR001952">
    <property type="entry name" value="Alkaline_phosphatase"/>
</dbReference>
<keyword evidence="3" id="KW-0862">Zinc</keyword>